<dbReference type="Proteomes" id="UP000503088">
    <property type="component" value="Chromosome"/>
</dbReference>
<feature type="region of interest" description="Disordered" evidence="1">
    <location>
        <begin position="50"/>
        <end position="108"/>
    </location>
</feature>
<dbReference type="Pfam" id="PF01476">
    <property type="entry name" value="LysM"/>
    <property type="match status" value="1"/>
</dbReference>
<name>A0A7D3Y171_9BACL</name>
<feature type="region of interest" description="Disordered" evidence="1">
    <location>
        <begin position="137"/>
        <end position="156"/>
    </location>
</feature>
<accession>A0A7D3Y171</accession>
<dbReference type="RefSeq" id="WP_173221516.1">
    <property type="nucleotide sequence ID" value="NZ_CP048104.1"/>
</dbReference>
<feature type="domain" description="LysM" evidence="2">
    <location>
        <begin position="2"/>
        <end position="47"/>
    </location>
</feature>
<dbReference type="SUPFAM" id="SSF54106">
    <property type="entry name" value="LysM domain"/>
    <property type="match status" value="1"/>
</dbReference>
<dbReference type="AlphaFoldDB" id="A0A7D3Y171"/>
<dbReference type="PROSITE" id="PS51782">
    <property type="entry name" value="LYSM"/>
    <property type="match status" value="1"/>
</dbReference>
<evidence type="ECO:0000313" key="3">
    <source>
        <dbReference type="EMBL" id="QKG84123.1"/>
    </source>
</evidence>
<feature type="compositionally biased region" description="Basic and acidic residues" evidence="1">
    <location>
        <begin position="138"/>
        <end position="156"/>
    </location>
</feature>
<evidence type="ECO:0000259" key="2">
    <source>
        <dbReference type="PROSITE" id="PS51782"/>
    </source>
</evidence>
<protein>
    <submittedName>
        <fullName evidence="3">LysM peptidoglycan-binding domain-containing protein</fullName>
    </submittedName>
</protein>
<dbReference type="Gene3D" id="3.10.350.10">
    <property type="entry name" value="LysM domain"/>
    <property type="match status" value="1"/>
</dbReference>
<dbReference type="EMBL" id="CP048104">
    <property type="protein sequence ID" value="QKG84123.1"/>
    <property type="molecule type" value="Genomic_DNA"/>
</dbReference>
<organism evidence="3 4">
    <name type="scientific">Kroppenstedtia pulmonis</name>
    <dbReference type="NCBI Taxonomy" id="1380685"/>
    <lineage>
        <taxon>Bacteria</taxon>
        <taxon>Bacillati</taxon>
        <taxon>Bacillota</taxon>
        <taxon>Bacilli</taxon>
        <taxon>Bacillales</taxon>
        <taxon>Thermoactinomycetaceae</taxon>
        <taxon>Kroppenstedtia</taxon>
    </lineage>
</organism>
<dbReference type="InterPro" id="IPR036779">
    <property type="entry name" value="LysM_dom_sf"/>
</dbReference>
<feature type="region of interest" description="Disordered" evidence="1">
    <location>
        <begin position="310"/>
        <end position="364"/>
    </location>
</feature>
<keyword evidence="4" id="KW-1185">Reference proteome</keyword>
<sequence>MKLHVVQSGDTLWKIAQRYRVSLQKLVDANPHIDGSDQLEAGVRVKIPTGKVPVSATPRESKKPEPQENAEQDMEANVTKEVEQEDSPLLPPMPEAPNYQPGEPVIPTQQEEGTSLFSQFPLYPGVPYTAGFPYSMSEKQREGKDSAGSDFPLKSDDLNHQERFLSTSNKPNRPPESYPILDQSGSPCHPCGAHAGASSMGGIPPMYGGGYPGMGIPPMNGGGYPGMGIPPMNGGGYPGMGIPPMYGGGYPGMGIPPMYGGGYPGMGIPPMDGGGYPGMGIPPMYGGGYPGMGIPPMDGGGYPDIGIPPMDGGGYPGMGIPEEDSSNHALPGQDPDLMQDPMSDLPPMPAYEEDGEWESSSAEG</sequence>
<dbReference type="InterPro" id="IPR018392">
    <property type="entry name" value="LysM"/>
</dbReference>
<evidence type="ECO:0000256" key="1">
    <source>
        <dbReference type="SAM" id="MobiDB-lite"/>
    </source>
</evidence>
<gene>
    <name evidence="3" type="ORF">GXN76_06285</name>
</gene>
<evidence type="ECO:0000313" key="4">
    <source>
        <dbReference type="Proteomes" id="UP000503088"/>
    </source>
</evidence>
<dbReference type="CDD" id="cd00118">
    <property type="entry name" value="LysM"/>
    <property type="match status" value="1"/>
</dbReference>
<reference evidence="3 4" key="1">
    <citation type="submission" date="2020-01" db="EMBL/GenBank/DDBJ databases">
        <authorList>
            <person name="Gulvik C.A."/>
            <person name="Batra D.G."/>
        </authorList>
    </citation>
    <scope>NUCLEOTIDE SEQUENCE [LARGE SCALE GENOMIC DNA]</scope>
    <source>
        <strain evidence="3 4">W9323</strain>
    </source>
</reference>
<proteinExistence type="predicted"/>
<dbReference type="KEGG" id="kpul:GXN76_06285"/>
<dbReference type="SMART" id="SM00257">
    <property type="entry name" value="LysM"/>
    <property type="match status" value="1"/>
</dbReference>